<evidence type="ECO:0000256" key="6">
    <source>
        <dbReference type="ARBA" id="ARBA00022553"/>
    </source>
</evidence>
<dbReference type="InterPro" id="IPR005818">
    <property type="entry name" value="Histone_H1/H5_H15"/>
</dbReference>
<dbReference type="InterPro" id="IPR013083">
    <property type="entry name" value="Znf_RING/FYVE/PHD"/>
</dbReference>
<protein>
    <recommendedName>
        <fullName evidence="3">histone acetyltransferase</fullName>
        <ecNumber evidence="3">2.3.1.48</ecNumber>
    </recommendedName>
</protein>
<evidence type="ECO:0000259" key="24">
    <source>
        <dbReference type="PROSITE" id="PS50016"/>
    </source>
</evidence>
<dbReference type="Pfam" id="PF01853">
    <property type="entry name" value="MOZ_SAS"/>
    <property type="match status" value="1"/>
</dbReference>
<feature type="region of interest" description="Disordered" evidence="23">
    <location>
        <begin position="1173"/>
        <end position="1205"/>
    </location>
</feature>
<dbReference type="GO" id="GO:0010484">
    <property type="term" value="F:histone H3 acetyltransferase activity"/>
    <property type="evidence" value="ECO:0007669"/>
    <property type="project" value="TreeGrafter"/>
</dbReference>
<evidence type="ECO:0000256" key="5">
    <source>
        <dbReference type="ARBA" id="ARBA00022499"/>
    </source>
</evidence>
<evidence type="ECO:0000256" key="10">
    <source>
        <dbReference type="ARBA" id="ARBA00022771"/>
    </source>
</evidence>
<dbReference type="InterPro" id="IPR016181">
    <property type="entry name" value="Acyl_CoA_acyltransferase"/>
</dbReference>
<feature type="active site" description="Proton donor/acceptor" evidence="21">
    <location>
        <position position="572"/>
    </location>
</feature>
<dbReference type="PANTHER" id="PTHR10615">
    <property type="entry name" value="HISTONE ACETYLTRANSFERASE"/>
    <property type="match status" value="1"/>
</dbReference>
<keyword evidence="5" id="KW-1017">Isopeptide bond</keyword>
<dbReference type="SUPFAM" id="SSF57903">
    <property type="entry name" value="FYVE/PHD zinc finger"/>
    <property type="match status" value="2"/>
</dbReference>
<dbReference type="GO" id="GO:0000786">
    <property type="term" value="C:nucleosome"/>
    <property type="evidence" value="ECO:0007669"/>
    <property type="project" value="InterPro"/>
</dbReference>
<evidence type="ECO:0000256" key="20">
    <source>
        <dbReference type="ARBA" id="ARBA00048017"/>
    </source>
</evidence>
<dbReference type="SUPFAM" id="SSF46785">
    <property type="entry name" value="Winged helix' DNA-binding domain"/>
    <property type="match status" value="1"/>
</dbReference>
<evidence type="ECO:0000256" key="11">
    <source>
        <dbReference type="ARBA" id="ARBA00022833"/>
    </source>
</evidence>
<feature type="compositionally biased region" description="Basic and acidic residues" evidence="23">
    <location>
        <begin position="943"/>
        <end position="967"/>
    </location>
</feature>
<feature type="region of interest" description="Disordered" evidence="23">
    <location>
        <begin position="735"/>
        <end position="1119"/>
    </location>
</feature>
<organism evidence="28 29">
    <name type="scientific">Cyprinus carpio</name>
    <name type="common">Common carp</name>
    <dbReference type="NCBI Taxonomy" id="7962"/>
    <lineage>
        <taxon>Eukaryota</taxon>
        <taxon>Metazoa</taxon>
        <taxon>Chordata</taxon>
        <taxon>Craniata</taxon>
        <taxon>Vertebrata</taxon>
        <taxon>Euteleostomi</taxon>
        <taxon>Actinopterygii</taxon>
        <taxon>Neopterygii</taxon>
        <taxon>Teleostei</taxon>
        <taxon>Ostariophysi</taxon>
        <taxon>Cypriniformes</taxon>
        <taxon>Cyprinidae</taxon>
        <taxon>Cyprininae</taxon>
        <taxon>Cyprinus</taxon>
    </lineage>
</organism>
<dbReference type="Gene3D" id="3.30.40.10">
    <property type="entry name" value="Zinc/RING finger domain, C3HC4 (zinc finger)"/>
    <property type="match status" value="1"/>
</dbReference>
<dbReference type="GO" id="GO:0005634">
    <property type="term" value="C:nucleus"/>
    <property type="evidence" value="ECO:0007669"/>
    <property type="project" value="UniProtKB-SubCell"/>
</dbReference>
<dbReference type="GO" id="GO:0003682">
    <property type="term" value="F:chromatin binding"/>
    <property type="evidence" value="ECO:0007669"/>
    <property type="project" value="TreeGrafter"/>
</dbReference>
<dbReference type="GO" id="GO:0006334">
    <property type="term" value="P:nucleosome assembly"/>
    <property type="evidence" value="ECO:0007669"/>
    <property type="project" value="InterPro"/>
</dbReference>
<dbReference type="GO" id="GO:0010557">
    <property type="term" value="P:positive regulation of macromolecule biosynthetic process"/>
    <property type="evidence" value="ECO:0007669"/>
    <property type="project" value="UniProtKB-ARBA"/>
</dbReference>
<proteinExistence type="inferred from homology"/>
<dbReference type="SUPFAM" id="SSF55729">
    <property type="entry name" value="Acyl-CoA N-acyltransferases (Nat)"/>
    <property type="match status" value="1"/>
</dbReference>
<feature type="compositionally biased region" description="Basic residues" evidence="23">
    <location>
        <begin position="766"/>
        <end position="784"/>
    </location>
</feature>
<dbReference type="CDD" id="cd15527">
    <property type="entry name" value="PHD2_KAT6A_6B"/>
    <property type="match status" value="1"/>
</dbReference>
<keyword evidence="19" id="KW-0012">Acyltransferase</keyword>
<evidence type="ECO:0000256" key="7">
    <source>
        <dbReference type="ARBA" id="ARBA00022679"/>
    </source>
</evidence>
<dbReference type="InterPro" id="IPR036388">
    <property type="entry name" value="WH-like_DNA-bd_sf"/>
</dbReference>
<dbReference type="FunFam" id="3.30.60.60:FF:000001">
    <property type="entry name" value="Histone acetyltransferase"/>
    <property type="match status" value="1"/>
</dbReference>
<dbReference type="SMART" id="SM00526">
    <property type="entry name" value="H15"/>
    <property type="match status" value="1"/>
</dbReference>
<name>A0A8C1K5Y9_CYPCA</name>
<evidence type="ECO:0000259" key="26">
    <source>
        <dbReference type="PROSITE" id="PS51726"/>
    </source>
</evidence>
<evidence type="ECO:0000256" key="13">
    <source>
        <dbReference type="ARBA" id="ARBA00022853"/>
    </source>
</evidence>
<keyword evidence="29" id="KW-1185">Reference proteome</keyword>
<dbReference type="GO" id="GO:0040029">
    <property type="term" value="P:epigenetic regulation of gene expression"/>
    <property type="evidence" value="ECO:0007669"/>
    <property type="project" value="UniProtKB-ARBA"/>
</dbReference>
<dbReference type="Gene3D" id="3.30.60.60">
    <property type="entry name" value="N-acetyl transferase-like"/>
    <property type="match status" value="1"/>
</dbReference>
<evidence type="ECO:0000256" key="21">
    <source>
        <dbReference type="PIRSR" id="PIRSR602717-51"/>
    </source>
</evidence>
<comment type="subcellular location">
    <subcellularLocation>
        <location evidence="1">Nucleus</location>
    </subcellularLocation>
</comment>
<evidence type="ECO:0000256" key="1">
    <source>
        <dbReference type="ARBA" id="ARBA00004123"/>
    </source>
</evidence>
<evidence type="ECO:0000259" key="25">
    <source>
        <dbReference type="PROSITE" id="PS51504"/>
    </source>
</evidence>
<evidence type="ECO:0000313" key="28">
    <source>
        <dbReference type="Ensembl" id="ENSCCRP00010041686.1"/>
    </source>
</evidence>
<feature type="compositionally biased region" description="Acidic residues" evidence="23">
    <location>
        <begin position="744"/>
        <end position="755"/>
    </location>
</feature>
<keyword evidence="16" id="KW-0010">Activator</keyword>
<dbReference type="PROSITE" id="PS51726">
    <property type="entry name" value="MYST_HAT"/>
    <property type="match status" value="1"/>
</dbReference>
<dbReference type="GO" id="GO:0070776">
    <property type="term" value="C:MOZ/MORF histone acetyltransferase complex"/>
    <property type="evidence" value="ECO:0007669"/>
    <property type="project" value="TreeGrafter"/>
</dbReference>
<dbReference type="Pfam" id="PF00628">
    <property type="entry name" value="PHD"/>
    <property type="match status" value="2"/>
</dbReference>
<dbReference type="PANTHER" id="PTHR10615:SF73">
    <property type="entry name" value="HISTONE ACETYLTRANSFERASE KAT6B"/>
    <property type="match status" value="1"/>
</dbReference>
<dbReference type="InterPro" id="IPR001965">
    <property type="entry name" value="Znf_PHD"/>
</dbReference>
<feature type="compositionally biased region" description="Basic and acidic residues" evidence="23">
    <location>
        <begin position="996"/>
        <end position="1017"/>
    </location>
</feature>
<evidence type="ECO:0000259" key="27">
    <source>
        <dbReference type="PROSITE" id="PS52014"/>
    </source>
</evidence>
<keyword evidence="18" id="KW-0539">Nucleus</keyword>
<keyword evidence="12" id="KW-0832">Ubl conjugation</keyword>
<dbReference type="InterPro" id="IPR002717">
    <property type="entry name" value="HAT_MYST-type"/>
</dbReference>
<dbReference type="InterPro" id="IPR048589">
    <property type="entry name" value="SAMD1-like_WH"/>
</dbReference>
<feature type="domain" description="PHD-type" evidence="24">
    <location>
        <begin position="213"/>
        <end position="272"/>
    </location>
</feature>
<feature type="compositionally biased region" description="Basic and acidic residues" evidence="23">
    <location>
        <begin position="1103"/>
        <end position="1112"/>
    </location>
</feature>
<reference evidence="28" key="1">
    <citation type="submission" date="2025-08" db="UniProtKB">
        <authorList>
            <consortium name="Ensembl"/>
        </authorList>
    </citation>
    <scope>IDENTIFICATION</scope>
</reference>
<evidence type="ECO:0000256" key="15">
    <source>
        <dbReference type="ARBA" id="ARBA00023015"/>
    </source>
</evidence>
<accession>A0A8C1K5Y9</accession>
<sequence>MVKLANPLYTEWILEAIQKIKRQKQRPSEERICHAVSTSHGLDKGVVLQQLELSVKDGSILKVTSKGCASYKDPDNPGRIGPFKLGGSGPVSLGSVIPAGDLRHVDWNKILRRAIEGLGVPAGSSLRNIERFLRSQGDLVNVVANPRFQQRLRLAAKRAVNNGRLLKDGPLYRMNSGGLGGKACFRSVGVFGVDLPPVTLLPHERDQPRADPIPICSFCLGTKESNRDKRPEELLSCADCGSSGHPSCLKFSVDLTANVKALRWQCIECKTCSSCQIQGKNADEMLFCDSCDRGFHMECCDPPLSRMPKGMWICQVCRPKEQEGKRLLHKTAAQIKRRYAKPGRPRKNLAHPTVYDNSFHLSCSLCFRLKKNRTILGILIWFLTCDLFQKQKTGGDQGQSPPLIEFGQYEIQTWYSSPYPPEYSRLPKLYLCEFCLKYVKSQDILQRHSKKCGWFHPPANEIYRKDNLSVFEVDGNISKIFCQNLCLLAKLFLDHKTLYYDVEPFLFYVLTQNDEKGCHLIGYFSKEKLSQQKYNVSCIMIMPQYQRQGFGRFLIDFSYLLSRLEGQAGSPEKPLSDLGRLSYLAYWKSVILEYLHNHPDKSVSIRGMSRATGMCPHDIATTLQQLNMIDFQDGRFVIIRRHQLIEEHVDRLRMKPRLHEVDPDCLSWTPVSVCRSPPGELKRAIAQADRRAGCSASTRNLTMGMGYTSTRPPLTKCKNFTRRYSDPLFANSAGKDFEVSAESSSDDDVEDDDEDSAIKSQSGQGLKRKRAPTLRRKRGRRRTRINSSVTTETISERTEVLDEPFENSDVESPLPQPSRRGGSEDEEEEKSQTLAMRRPGRPRRYKDDNHSNQSKEGGDDNPRPLKRKKGWPKGVKRGPPKWRLKERKMGFKLNLYTPPETPMVTVEQEQEEEQDASPASFSRPCESIREPRPEDPELDPCDSEPHSPEPSDSHKGNEIESTDKSDSVENSPCGDETNETKSGPIDDAEESSQNTEEVKDLKPEGEAEGRVGKGSGERDEEDDEDEEPEPSHVDDHDADDEDDSHEQRVDNPVPLPERDLTEDPEPVLTPSNNSKNPEVLGVQQGDTVDSDHPPDSETEEEDNSQRPEEKHMGPLTPAIKEDHNICPELDMETAQAVQSLTQESEQERHFQDCVETQEACHSLQRYVHVEQSPQMTPVDDCQQSDHSSPLSSVHSHPSQSVRSVNSPAVSILESGYTQISPDQGTVSVHSLHNNMETSPIMDVPSVSDHSQQVVDSGFSDLGSIESTTENYENPSSYDSTLGNSICGTGAGAGASSQSSCSYGNLSSGGSHSQSSCAVSQQMAGPVVNNTGACSMLQQTSMSSPQGCSVKSPQGCYQQPLSHCSMPASFPPPMQLPDIPESNNPSSNLGLYDRMGQGEYGGGHYGQHSATFSLHKLQQLTNTIMDHSLPFSHSASHSISSYANNNGSLSTQLGPHNPALVSLSQPGGGPQSQATVTPPPNMTPPPMMLQRNMATPNMNLAQSQRLQTQMAPKNHHHHHPVSIRSKTAPLQPHHQQQMYGRGPQTVAMQAPGRTLAMPPRMNMGVNLMPAPAYNVNSMNVNVNMAMNTYRVTQPMMNGGYHGNPTYMNQSPQYSMQMGMMGTQPYPQQPMQAPPHGNMMYSPAGHHGYVNTGMSKQPLNGSYMRR</sequence>
<feature type="domain" description="H15" evidence="25">
    <location>
        <begin position="103"/>
        <end position="176"/>
    </location>
</feature>
<dbReference type="InterPro" id="IPR040706">
    <property type="entry name" value="Zf-MYST"/>
</dbReference>
<dbReference type="PROSITE" id="PS52014">
    <property type="entry name" value="SAMD1_WH"/>
    <property type="match status" value="1"/>
</dbReference>
<evidence type="ECO:0000256" key="2">
    <source>
        <dbReference type="ARBA" id="ARBA00010107"/>
    </source>
</evidence>
<dbReference type="Pfam" id="PF21524">
    <property type="entry name" value="SAMD1_WH"/>
    <property type="match status" value="1"/>
</dbReference>
<keyword evidence="15" id="KW-0805">Transcription regulation</keyword>
<keyword evidence="9" id="KW-0677">Repeat</keyword>
<feature type="domain" description="PHD-type" evidence="24">
    <location>
        <begin position="269"/>
        <end position="320"/>
    </location>
</feature>
<feature type="compositionally biased region" description="Acidic residues" evidence="23">
    <location>
        <begin position="1018"/>
        <end position="1028"/>
    </location>
</feature>
<keyword evidence="10 22" id="KW-0863">Zinc-finger</keyword>
<feature type="domain" description="SAMD1-like winged helix (WH)" evidence="27">
    <location>
        <begin position="1"/>
        <end position="77"/>
    </location>
</feature>
<dbReference type="GO" id="GO:0045935">
    <property type="term" value="P:positive regulation of nucleobase-containing compound metabolic process"/>
    <property type="evidence" value="ECO:0007669"/>
    <property type="project" value="UniProtKB-ARBA"/>
</dbReference>
<dbReference type="CDD" id="cd04301">
    <property type="entry name" value="NAT_SF"/>
    <property type="match status" value="1"/>
</dbReference>
<feature type="compositionally biased region" description="Basic residues" evidence="23">
    <location>
        <begin position="864"/>
        <end position="886"/>
    </location>
</feature>
<keyword evidence="11" id="KW-0862">Zinc</keyword>
<comment type="catalytic activity">
    <reaction evidence="20">
        <text>L-lysyl-[protein] + acetyl-CoA = N(6)-acetyl-L-lysyl-[protein] + CoA + H(+)</text>
        <dbReference type="Rhea" id="RHEA:45948"/>
        <dbReference type="Rhea" id="RHEA-COMP:9752"/>
        <dbReference type="Rhea" id="RHEA-COMP:10731"/>
        <dbReference type="ChEBI" id="CHEBI:15378"/>
        <dbReference type="ChEBI" id="CHEBI:29969"/>
        <dbReference type="ChEBI" id="CHEBI:57287"/>
        <dbReference type="ChEBI" id="CHEBI:57288"/>
        <dbReference type="ChEBI" id="CHEBI:61930"/>
        <dbReference type="EC" id="2.3.1.48"/>
    </reaction>
</comment>
<dbReference type="PROSITE" id="PS50016">
    <property type="entry name" value="ZF_PHD_2"/>
    <property type="match status" value="2"/>
</dbReference>
<feature type="domain" description="MYST-type HAT" evidence="26">
    <location>
        <begin position="396"/>
        <end position="670"/>
    </location>
</feature>
<dbReference type="InterPro" id="IPR036390">
    <property type="entry name" value="WH_DNA-bd_sf"/>
</dbReference>
<feature type="compositionally biased region" description="Low complexity" evidence="23">
    <location>
        <begin position="1184"/>
        <end position="1204"/>
    </location>
</feature>
<keyword evidence="6" id="KW-0597">Phosphoprotein</keyword>
<reference evidence="28" key="2">
    <citation type="submission" date="2025-09" db="UniProtKB">
        <authorList>
            <consortium name="Ensembl"/>
        </authorList>
    </citation>
    <scope>IDENTIFICATION</scope>
</reference>
<dbReference type="FunFam" id="3.40.630.30:FF:000001">
    <property type="entry name" value="Histone acetyltransferase"/>
    <property type="match status" value="1"/>
</dbReference>
<dbReference type="InterPro" id="IPR011011">
    <property type="entry name" value="Znf_FYVE_PHD"/>
</dbReference>
<evidence type="ECO:0000256" key="17">
    <source>
        <dbReference type="ARBA" id="ARBA00023163"/>
    </source>
</evidence>
<keyword evidence="14" id="KW-0007">Acetylation</keyword>
<dbReference type="PROSITE" id="PS51504">
    <property type="entry name" value="H15"/>
    <property type="match status" value="1"/>
</dbReference>
<dbReference type="GO" id="GO:0003712">
    <property type="term" value="F:transcription coregulator activity"/>
    <property type="evidence" value="ECO:0007669"/>
    <property type="project" value="TreeGrafter"/>
</dbReference>
<dbReference type="FunFam" id="3.30.40.10:FF:000035">
    <property type="entry name" value="Histone acetyltransferase"/>
    <property type="match status" value="1"/>
</dbReference>
<dbReference type="SMART" id="SM00249">
    <property type="entry name" value="PHD"/>
    <property type="match status" value="2"/>
</dbReference>
<dbReference type="InterPro" id="IPR019787">
    <property type="entry name" value="Znf_PHD-finger"/>
</dbReference>
<evidence type="ECO:0000256" key="3">
    <source>
        <dbReference type="ARBA" id="ARBA00013184"/>
    </source>
</evidence>
<dbReference type="FunFam" id="1.10.10.10:FF:000132">
    <property type="entry name" value="Histone acetyltransferase"/>
    <property type="match status" value="1"/>
</dbReference>
<keyword evidence="17" id="KW-0804">Transcription</keyword>
<dbReference type="Proteomes" id="UP000694427">
    <property type="component" value="Unplaced"/>
</dbReference>
<keyword evidence="7" id="KW-0808">Transferase</keyword>
<evidence type="ECO:0000256" key="4">
    <source>
        <dbReference type="ARBA" id="ARBA00022491"/>
    </source>
</evidence>
<evidence type="ECO:0000256" key="19">
    <source>
        <dbReference type="ARBA" id="ARBA00023315"/>
    </source>
</evidence>
<dbReference type="Pfam" id="PF17772">
    <property type="entry name" value="zf-MYST"/>
    <property type="match status" value="1"/>
</dbReference>
<dbReference type="GO" id="GO:0003677">
    <property type="term" value="F:DNA binding"/>
    <property type="evidence" value="ECO:0007669"/>
    <property type="project" value="InterPro"/>
</dbReference>
<evidence type="ECO:0000256" key="22">
    <source>
        <dbReference type="PROSITE-ProRule" id="PRU00146"/>
    </source>
</evidence>
<dbReference type="FunFam" id="1.10.10.10:FF:000123">
    <property type="entry name" value="Histone acetyltransferase"/>
    <property type="match status" value="1"/>
</dbReference>
<comment type="similarity">
    <text evidence="2">Belongs to the MYST (SAS/MOZ) family.</text>
</comment>
<keyword evidence="8" id="KW-0479">Metal-binding</keyword>
<feature type="compositionally biased region" description="Basic and acidic residues" evidence="23">
    <location>
        <begin position="926"/>
        <end position="935"/>
    </location>
</feature>
<evidence type="ECO:0000256" key="23">
    <source>
        <dbReference type="SAM" id="MobiDB-lite"/>
    </source>
</evidence>
<evidence type="ECO:0000256" key="16">
    <source>
        <dbReference type="ARBA" id="ARBA00023159"/>
    </source>
</evidence>
<dbReference type="Gene3D" id="3.40.630.30">
    <property type="match status" value="1"/>
</dbReference>
<feature type="region of interest" description="Disordered" evidence="23">
    <location>
        <begin position="1445"/>
        <end position="1480"/>
    </location>
</feature>
<dbReference type="InterPro" id="IPR050603">
    <property type="entry name" value="MYST_HAT"/>
</dbReference>
<keyword evidence="13" id="KW-0156">Chromatin regulator</keyword>
<evidence type="ECO:0000313" key="29">
    <source>
        <dbReference type="Proteomes" id="UP000694427"/>
    </source>
</evidence>
<evidence type="ECO:0000256" key="9">
    <source>
        <dbReference type="ARBA" id="ARBA00022737"/>
    </source>
</evidence>
<keyword evidence="4" id="KW-0678">Repressor</keyword>
<evidence type="ECO:0000256" key="14">
    <source>
        <dbReference type="ARBA" id="ARBA00022990"/>
    </source>
</evidence>
<evidence type="ECO:0000256" key="18">
    <source>
        <dbReference type="ARBA" id="ARBA00023242"/>
    </source>
</evidence>
<evidence type="ECO:0000256" key="8">
    <source>
        <dbReference type="ARBA" id="ARBA00022723"/>
    </source>
</evidence>
<dbReference type="GO" id="GO:0008270">
    <property type="term" value="F:zinc ion binding"/>
    <property type="evidence" value="ECO:0007669"/>
    <property type="project" value="UniProtKB-KW"/>
</dbReference>
<dbReference type="Gene3D" id="1.10.10.10">
    <property type="entry name" value="Winged helix-like DNA-binding domain superfamily/Winged helix DNA-binding domain"/>
    <property type="match status" value="2"/>
</dbReference>
<dbReference type="Ensembl" id="ENSCCRT00010045753.1">
    <property type="protein sequence ID" value="ENSCCRP00010041686.1"/>
    <property type="gene ID" value="ENSCCRG00010017717.1"/>
</dbReference>
<evidence type="ECO:0000256" key="12">
    <source>
        <dbReference type="ARBA" id="ARBA00022843"/>
    </source>
</evidence>
<dbReference type="GO" id="GO:0006357">
    <property type="term" value="P:regulation of transcription by RNA polymerase II"/>
    <property type="evidence" value="ECO:0007669"/>
    <property type="project" value="TreeGrafter"/>
</dbReference>
<dbReference type="EC" id="2.3.1.48" evidence="3"/>